<evidence type="ECO:0000313" key="2">
    <source>
        <dbReference type="EMBL" id="CAE8649894.1"/>
    </source>
</evidence>
<feature type="region of interest" description="Disordered" evidence="1">
    <location>
        <begin position="1"/>
        <end position="42"/>
    </location>
</feature>
<evidence type="ECO:0000256" key="1">
    <source>
        <dbReference type="SAM" id="MobiDB-lite"/>
    </source>
</evidence>
<reference evidence="2" key="1">
    <citation type="submission" date="2021-02" db="EMBL/GenBank/DDBJ databases">
        <authorList>
            <person name="Dougan E. K."/>
            <person name="Rhodes N."/>
            <person name="Thang M."/>
            <person name="Chan C."/>
        </authorList>
    </citation>
    <scope>NUCLEOTIDE SEQUENCE</scope>
</reference>
<organism evidence="2 3">
    <name type="scientific">Polarella glacialis</name>
    <name type="common">Dinoflagellate</name>
    <dbReference type="NCBI Taxonomy" id="89957"/>
    <lineage>
        <taxon>Eukaryota</taxon>
        <taxon>Sar</taxon>
        <taxon>Alveolata</taxon>
        <taxon>Dinophyceae</taxon>
        <taxon>Suessiales</taxon>
        <taxon>Suessiaceae</taxon>
        <taxon>Polarella</taxon>
    </lineage>
</organism>
<dbReference type="Proteomes" id="UP000626109">
    <property type="component" value="Unassembled WGS sequence"/>
</dbReference>
<sequence>MRLPQAKNKYPASVQVTVDDITGASRGRGPRLQGGGSNGDIESEEDVLSLAGALENFRRARALEALGPETSVSSRLRQRSPPQRLALKKARVGPSSELLRSGPRAVLRFKLKPRSEWAQRRLCCIALCKEEPQSCPMARLPQGFLREFVEAVFSFL</sequence>
<gene>
    <name evidence="2" type="ORF">PGLA2088_LOCUS7825</name>
</gene>
<protein>
    <submittedName>
        <fullName evidence="2">Uncharacterized protein</fullName>
    </submittedName>
</protein>
<accession>A0A813IF84</accession>
<comment type="caution">
    <text evidence="2">The sequence shown here is derived from an EMBL/GenBank/DDBJ whole genome shotgun (WGS) entry which is preliminary data.</text>
</comment>
<evidence type="ECO:0000313" key="3">
    <source>
        <dbReference type="Proteomes" id="UP000626109"/>
    </source>
</evidence>
<dbReference type="EMBL" id="CAJNNW010008298">
    <property type="protein sequence ID" value="CAE8649894.1"/>
    <property type="molecule type" value="Genomic_DNA"/>
</dbReference>
<proteinExistence type="predicted"/>
<name>A0A813IF84_POLGL</name>
<dbReference type="AlphaFoldDB" id="A0A813IF84"/>